<keyword evidence="2" id="KW-1185">Reference proteome</keyword>
<proteinExistence type="predicted"/>
<reference evidence="1 2" key="1">
    <citation type="journal article" date="2018" name="Mol. Biol. Evol.">
        <title>Broad Genomic Sampling Reveals a Smut Pathogenic Ancestry of the Fungal Clade Ustilaginomycotina.</title>
        <authorList>
            <person name="Kijpornyongpan T."/>
            <person name="Mondo S.J."/>
            <person name="Barry K."/>
            <person name="Sandor L."/>
            <person name="Lee J."/>
            <person name="Lipzen A."/>
            <person name="Pangilinan J."/>
            <person name="LaButti K."/>
            <person name="Hainaut M."/>
            <person name="Henrissat B."/>
            <person name="Grigoriev I.V."/>
            <person name="Spatafora J.W."/>
            <person name="Aime M.C."/>
        </authorList>
    </citation>
    <scope>NUCLEOTIDE SEQUENCE [LARGE SCALE GENOMIC DNA]</scope>
    <source>
        <strain evidence="1 2">MCA 3645</strain>
    </source>
</reference>
<dbReference type="Proteomes" id="UP000246740">
    <property type="component" value="Unassembled WGS sequence"/>
</dbReference>
<dbReference type="EMBL" id="KZ819193">
    <property type="protein sequence ID" value="PWZ00116.1"/>
    <property type="molecule type" value="Genomic_DNA"/>
</dbReference>
<sequence>MTKTASTTEAAERLKALGYQPGSLLEQYHERGYVILDNVFAKDEQSQLSLTSLRLAAQQVVEATRQGRWTQRRTVGSAFPPYDQNNTDSWGVQHIMCPELDTAASADRHSEKTSAISHVFRDFYSSSPLLDIASILIDAPVEKMQMELFNLLINPESHHFALGWHRDDVRPETEAQEERQRLDTPTYGVQFNAALWDDDCLFIVPASHKRLRTAEEKRANLARAPPAVSLKDSNLSSSDCAAFDGNWDVDPPETLRVHLKAGQTVFYSQRILHRASYLPTRKRATLHGCYGDASDPEAGGAERARNVLQHGVEWMRDPAFGTSLPERLRPMWDNLIRMDKAFSNRKLGYSLDNA</sequence>
<dbReference type="AlphaFoldDB" id="A0A317XP96"/>
<dbReference type="InParanoid" id="A0A317XP96"/>
<dbReference type="SUPFAM" id="SSF51197">
    <property type="entry name" value="Clavaminate synthase-like"/>
    <property type="match status" value="1"/>
</dbReference>
<evidence type="ECO:0000313" key="1">
    <source>
        <dbReference type="EMBL" id="PWZ00116.1"/>
    </source>
</evidence>
<evidence type="ECO:0008006" key="3">
    <source>
        <dbReference type="Google" id="ProtNLM"/>
    </source>
</evidence>
<accession>A0A317XP96</accession>
<gene>
    <name evidence="1" type="ORF">BCV70DRAFT_211706</name>
</gene>
<dbReference type="PANTHER" id="PTHR40470:SF1">
    <property type="entry name" value="PHYTANOYL-COA DIOXYGENASE FAMILY PROTEIN (AFU_ORTHOLOGUE AFUA_2G15850)"/>
    <property type="match status" value="1"/>
</dbReference>
<dbReference type="Pfam" id="PF05721">
    <property type="entry name" value="PhyH"/>
    <property type="match status" value="1"/>
</dbReference>
<evidence type="ECO:0000313" key="2">
    <source>
        <dbReference type="Proteomes" id="UP000246740"/>
    </source>
</evidence>
<dbReference type="PANTHER" id="PTHR40470">
    <property type="entry name" value="PHYTANOYL-COA DIOXYGENASE FAMILY PROTEIN (AFU_ORTHOLOGUE AFUA_2G15850)"/>
    <property type="match status" value="1"/>
</dbReference>
<dbReference type="InterPro" id="IPR008775">
    <property type="entry name" value="Phytyl_CoA_dOase-like"/>
</dbReference>
<dbReference type="OrthoDB" id="2106152at2759"/>
<dbReference type="Gene3D" id="2.60.120.620">
    <property type="entry name" value="q2cbj1_9rhob like domain"/>
    <property type="match status" value="1"/>
</dbReference>
<protein>
    <recommendedName>
        <fullName evidence="3">Phytanoyl-CoA dioxygenase</fullName>
    </recommendedName>
</protein>
<name>A0A317XP96_9BASI</name>
<organism evidence="1 2">
    <name type="scientific">Testicularia cyperi</name>
    <dbReference type="NCBI Taxonomy" id="1882483"/>
    <lineage>
        <taxon>Eukaryota</taxon>
        <taxon>Fungi</taxon>
        <taxon>Dikarya</taxon>
        <taxon>Basidiomycota</taxon>
        <taxon>Ustilaginomycotina</taxon>
        <taxon>Ustilaginomycetes</taxon>
        <taxon>Ustilaginales</taxon>
        <taxon>Anthracoideaceae</taxon>
        <taxon>Testicularia</taxon>
    </lineage>
</organism>